<evidence type="ECO:0000256" key="1">
    <source>
        <dbReference type="SAM" id="Phobius"/>
    </source>
</evidence>
<keyword evidence="1" id="KW-1133">Transmembrane helix</keyword>
<dbReference type="AlphaFoldDB" id="A0A075HQY0"/>
<protein>
    <recommendedName>
        <fullName evidence="3">Cytochrome b561 domain-containing protein</fullName>
    </recommendedName>
</protein>
<feature type="transmembrane region" description="Helical" evidence="1">
    <location>
        <begin position="74"/>
        <end position="91"/>
    </location>
</feature>
<feature type="transmembrane region" description="Helical" evidence="1">
    <location>
        <begin position="111"/>
        <end position="128"/>
    </location>
</feature>
<keyword evidence="1" id="KW-0812">Transmembrane</keyword>
<name>A0A075HQY0_9EURY</name>
<sequence>MLCKAVVERTQGVRALARFVDPVRTAILLLHPLAALALIWVFLNQRRWRHQSTLLRGEERKSALADHQASGDKAMAYVVAVIALAFAAHVARASLEGLNPTTYLVPGHFHGWAGLLGLLLMTTLWRMGRKTRDLKSEGKPFARSKELHGRISDVMVMLVAIHAFLGFLYFLKIV</sequence>
<feature type="transmembrane region" description="Helical" evidence="1">
    <location>
        <begin position="23"/>
        <end position="43"/>
    </location>
</feature>
<feature type="transmembrane region" description="Helical" evidence="1">
    <location>
        <begin position="149"/>
        <end position="171"/>
    </location>
</feature>
<keyword evidence="1" id="KW-0472">Membrane</keyword>
<reference evidence="2" key="1">
    <citation type="journal article" date="2014" name="Genome Biol. Evol.">
        <title>Pangenome evidence for extensive interdomain horizontal transfer affecting lineage core and shell genes in uncultured planktonic thaumarchaeota and euryarchaeota.</title>
        <authorList>
            <person name="Deschamps P."/>
            <person name="Zivanovic Y."/>
            <person name="Moreira D."/>
            <person name="Rodriguez-Valera F."/>
            <person name="Lopez-Garcia P."/>
        </authorList>
    </citation>
    <scope>NUCLEOTIDE SEQUENCE</scope>
</reference>
<evidence type="ECO:0000313" key="2">
    <source>
        <dbReference type="EMBL" id="AIF18219.1"/>
    </source>
</evidence>
<dbReference type="EMBL" id="KF901104">
    <property type="protein sequence ID" value="AIF18219.1"/>
    <property type="molecule type" value="Genomic_DNA"/>
</dbReference>
<accession>A0A075HQY0</accession>
<organism evidence="2">
    <name type="scientific">uncultured marine group II/III euryarchaeote KM3_82_B10</name>
    <dbReference type="NCBI Taxonomy" id="1456517"/>
    <lineage>
        <taxon>Archaea</taxon>
        <taxon>Methanobacteriati</taxon>
        <taxon>Methanobacteriota</taxon>
        <taxon>environmental samples</taxon>
    </lineage>
</organism>
<evidence type="ECO:0008006" key="3">
    <source>
        <dbReference type="Google" id="ProtNLM"/>
    </source>
</evidence>
<proteinExistence type="predicted"/>